<dbReference type="InterPro" id="IPR001647">
    <property type="entry name" value="HTH_TetR"/>
</dbReference>
<keyword evidence="1" id="KW-0805">Transcription regulation</keyword>
<dbReference type="Pfam" id="PF00440">
    <property type="entry name" value="TetR_N"/>
    <property type="match status" value="1"/>
</dbReference>
<evidence type="ECO:0000256" key="1">
    <source>
        <dbReference type="ARBA" id="ARBA00023015"/>
    </source>
</evidence>
<dbReference type="Gene3D" id="1.10.357.10">
    <property type="entry name" value="Tetracycline Repressor, domain 2"/>
    <property type="match status" value="1"/>
</dbReference>
<dbReference type="PANTHER" id="PTHR30055">
    <property type="entry name" value="HTH-TYPE TRANSCRIPTIONAL REGULATOR RUTR"/>
    <property type="match status" value="1"/>
</dbReference>
<dbReference type="InterPro" id="IPR050109">
    <property type="entry name" value="HTH-type_TetR-like_transc_reg"/>
</dbReference>
<feature type="DNA-binding region" description="H-T-H motif" evidence="4">
    <location>
        <begin position="38"/>
        <end position="57"/>
    </location>
</feature>
<dbReference type="PANTHER" id="PTHR30055:SF149">
    <property type="entry name" value="TETR-FAMILY TRANSCRIPTIONAL REGULATOR"/>
    <property type="match status" value="1"/>
</dbReference>
<protein>
    <submittedName>
        <fullName evidence="6">Transcriptional regulator, AcrR family</fullName>
    </submittedName>
</protein>
<dbReference type="EMBL" id="CADCUK010000041">
    <property type="protein sequence ID" value="CAA9365863.1"/>
    <property type="molecule type" value="Genomic_DNA"/>
</dbReference>
<dbReference type="PRINTS" id="PR00455">
    <property type="entry name" value="HTHTETR"/>
</dbReference>
<sequence length="207" mass="22204">MSQPRTAEQRPRVAGAREEEILEAAVTQLLEVGYDRLTMDRVADHAHASKATLYRRWSSKQSLIVDALTRSHHAAETIEPPDTGSLRSDLLALFGGAGGIAGKAATGIFGMVITALQTDPEFAAEFRQKFLAPKLEVQQRIYQQAADRGELAAGADPSLLGPALAGILLHRALALGEAITPDLVERVVDQIIVPAATGRPFTPQEHA</sequence>
<dbReference type="SUPFAM" id="SSF48498">
    <property type="entry name" value="Tetracyclin repressor-like, C-terminal domain"/>
    <property type="match status" value="1"/>
</dbReference>
<name>A0A6J4MQ39_9ACTN</name>
<dbReference type="Pfam" id="PF16859">
    <property type="entry name" value="TetR_C_11"/>
    <property type="match status" value="1"/>
</dbReference>
<dbReference type="GO" id="GO:0000976">
    <property type="term" value="F:transcription cis-regulatory region binding"/>
    <property type="evidence" value="ECO:0007669"/>
    <property type="project" value="TreeGrafter"/>
</dbReference>
<feature type="domain" description="HTH tetR-type" evidence="5">
    <location>
        <begin position="15"/>
        <end position="75"/>
    </location>
</feature>
<evidence type="ECO:0000256" key="2">
    <source>
        <dbReference type="ARBA" id="ARBA00023125"/>
    </source>
</evidence>
<dbReference type="AlphaFoldDB" id="A0A6J4MQ39"/>
<dbReference type="InterPro" id="IPR036271">
    <property type="entry name" value="Tet_transcr_reg_TetR-rel_C_sf"/>
</dbReference>
<evidence type="ECO:0000256" key="3">
    <source>
        <dbReference type="ARBA" id="ARBA00023163"/>
    </source>
</evidence>
<dbReference type="InterPro" id="IPR009057">
    <property type="entry name" value="Homeodomain-like_sf"/>
</dbReference>
<keyword evidence="2 4" id="KW-0238">DNA-binding</keyword>
<dbReference type="Gene3D" id="1.10.10.60">
    <property type="entry name" value="Homeodomain-like"/>
    <property type="match status" value="1"/>
</dbReference>
<reference evidence="6" key="1">
    <citation type="submission" date="2020-02" db="EMBL/GenBank/DDBJ databases">
        <authorList>
            <person name="Meier V. D."/>
        </authorList>
    </citation>
    <scope>NUCLEOTIDE SEQUENCE</scope>
    <source>
        <strain evidence="6">AVDCRST_MAG47</strain>
    </source>
</reference>
<dbReference type="PROSITE" id="PS01081">
    <property type="entry name" value="HTH_TETR_1"/>
    <property type="match status" value="1"/>
</dbReference>
<proteinExistence type="predicted"/>
<dbReference type="SUPFAM" id="SSF46689">
    <property type="entry name" value="Homeodomain-like"/>
    <property type="match status" value="1"/>
</dbReference>
<evidence type="ECO:0000313" key="6">
    <source>
        <dbReference type="EMBL" id="CAA9365863.1"/>
    </source>
</evidence>
<dbReference type="PROSITE" id="PS50977">
    <property type="entry name" value="HTH_TETR_2"/>
    <property type="match status" value="1"/>
</dbReference>
<organism evidence="6">
    <name type="scientific">uncultured Nocardioidaceae bacterium</name>
    <dbReference type="NCBI Taxonomy" id="253824"/>
    <lineage>
        <taxon>Bacteria</taxon>
        <taxon>Bacillati</taxon>
        <taxon>Actinomycetota</taxon>
        <taxon>Actinomycetes</taxon>
        <taxon>Propionibacteriales</taxon>
        <taxon>Nocardioidaceae</taxon>
        <taxon>environmental samples</taxon>
    </lineage>
</organism>
<dbReference type="GO" id="GO:0003700">
    <property type="term" value="F:DNA-binding transcription factor activity"/>
    <property type="evidence" value="ECO:0007669"/>
    <property type="project" value="TreeGrafter"/>
</dbReference>
<evidence type="ECO:0000256" key="4">
    <source>
        <dbReference type="PROSITE-ProRule" id="PRU00335"/>
    </source>
</evidence>
<keyword evidence="3" id="KW-0804">Transcription</keyword>
<dbReference type="InterPro" id="IPR011075">
    <property type="entry name" value="TetR_C"/>
</dbReference>
<evidence type="ECO:0000259" key="5">
    <source>
        <dbReference type="PROSITE" id="PS50977"/>
    </source>
</evidence>
<accession>A0A6J4MQ39</accession>
<dbReference type="InterPro" id="IPR023772">
    <property type="entry name" value="DNA-bd_HTH_TetR-type_CS"/>
</dbReference>
<gene>
    <name evidence="6" type="ORF">AVDCRST_MAG47-565</name>
</gene>